<evidence type="ECO:0000313" key="1">
    <source>
        <dbReference type="EMBL" id="KAJ9057110.1"/>
    </source>
</evidence>
<accession>A0ACC2S465</accession>
<protein>
    <submittedName>
        <fullName evidence="1">Uncharacterized protein</fullName>
    </submittedName>
</protein>
<dbReference type="EMBL" id="QTSX02005826">
    <property type="protein sequence ID" value="KAJ9057110.1"/>
    <property type="molecule type" value="Genomic_DNA"/>
</dbReference>
<sequence length="526" mass="58865">MGIGTNSHIKPLLELGKILRERNHDVCFAGFDSARKFNKPYRFPFLSLGNSSDVVWDQRQRMKEQFGKRQMVDPLQEIPRSFGKLAAKAYDATYPALADVLEDEMPDVVLCDFFSAACRDVAEMRGIPLITGFQSTDILDITSAPFLTINMVYGSVTTQELTFLQRFHRKVVMPIQQHYRYIPLIKSMNLARAKHNVPPSNYPFGDFSTSLGLASSFVGFEAAIPFPPNIKIIGPIRSDSHDPLTPDIDFFLETHPRTLYIAFGSAVILAEFDIENLVLGSFNALESGHIDGILWGLGKTIQEDFPKEFNVSGTIIPRSQLFSNQHPHARLLPWAPQTAILEHKHTRLFISHGGLESSFEAILSGTPILCMPFLGDQPRNARKLEDAGVGKYINRITAAPEDVTKDIKDLMEDATGSLSANVRRMRTIAITGSRRKEDGAAIIEEYVSLARACRPIHPHKYGQVPCEFKHLSTASRNMSVIQASLIDVYAFAILLIIAIFSLLSYVAWILTSDLFEHPQESINKEE</sequence>
<keyword evidence="2" id="KW-1185">Reference proteome</keyword>
<reference evidence="1" key="1">
    <citation type="submission" date="2022-04" db="EMBL/GenBank/DDBJ databases">
        <title>Genome of the entomopathogenic fungus Entomophthora muscae.</title>
        <authorList>
            <person name="Elya C."/>
            <person name="Lovett B.R."/>
            <person name="Lee E."/>
            <person name="Macias A.M."/>
            <person name="Hajek A.E."/>
            <person name="De Bivort B.L."/>
            <person name="Kasson M.T."/>
            <person name="De Fine Licht H.H."/>
            <person name="Stajich J.E."/>
        </authorList>
    </citation>
    <scope>NUCLEOTIDE SEQUENCE</scope>
    <source>
        <strain evidence="1">Berkeley</strain>
    </source>
</reference>
<proteinExistence type="predicted"/>
<evidence type="ECO:0000313" key="2">
    <source>
        <dbReference type="Proteomes" id="UP001165960"/>
    </source>
</evidence>
<name>A0ACC2S465_9FUNG</name>
<organism evidence="1 2">
    <name type="scientific">Entomophthora muscae</name>
    <dbReference type="NCBI Taxonomy" id="34485"/>
    <lineage>
        <taxon>Eukaryota</taxon>
        <taxon>Fungi</taxon>
        <taxon>Fungi incertae sedis</taxon>
        <taxon>Zoopagomycota</taxon>
        <taxon>Entomophthoromycotina</taxon>
        <taxon>Entomophthoromycetes</taxon>
        <taxon>Entomophthorales</taxon>
        <taxon>Entomophthoraceae</taxon>
        <taxon>Entomophthora</taxon>
    </lineage>
</organism>
<gene>
    <name evidence="1" type="ORF">DSO57_1025757</name>
</gene>
<dbReference type="Proteomes" id="UP001165960">
    <property type="component" value="Unassembled WGS sequence"/>
</dbReference>
<comment type="caution">
    <text evidence="1">The sequence shown here is derived from an EMBL/GenBank/DDBJ whole genome shotgun (WGS) entry which is preliminary data.</text>
</comment>